<comment type="caution">
    <text evidence="1">The sequence shown here is derived from an EMBL/GenBank/DDBJ whole genome shotgun (WGS) entry which is preliminary data.</text>
</comment>
<organism evidence="1 2">
    <name type="scientific">Lactococcus lactis</name>
    <dbReference type="NCBI Taxonomy" id="1358"/>
    <lineage>
        <taxon>Bacteria</taxon>
        <taxon>Bacillati</taxon>
        <taxon>Bacillota</taxon>
        <taxon>Bacilli</taxon>
        <taxon>Lactobacillales</taxon>
        <taxon>Streptococcaceae</taxon>
        <taxon>Lactococcus</taxon>
    </lineage>
</organism>
<reference evidence="1" key="1">
    <citation type="submission" date="2022-10" db="EMBL/GenBank/DDBJ databases">
        <authorList>
            <person name="Turner M.S."/>
            <person name="Huang W."/>
        </authorList>
    </citation>
    <scope>NUCLEOTIDE SEQUENCE</scope>
    <source>
        <strain evidence="1">581</strain>
    </source>
</reference>
<protein>
    <submittedName>
        <fullName evidence="1">Uncharacterized protein</fullName>
    </submittedName>
</protein>
<evidence type="ECO:0000313" key="1">
    <source>
        <dbReference type="EMBL" id="MDG4981459.1"/>
    </source>
</evidence>
<dbReference type="Proteomes" id="UP001152656">
    <property type="component" value="Unassembled WGS sequence"/>
</dbReference>
<accession>A0A4P6JDK6</accession>
<gene>
    <name evidence="1" type="ORF">OGZ39_07285</name>
</gene>
<dbReference type="RefSeq" id="WP_058207921.1">
    <property type="nucleotide sequence ID" value="NZ_CP035757.1"/>
</dbReference>
<dbReference type="AlphaFoldDB" id="A0A4P6JDK6"/>
<sequence length="201" mass="23525">MTTIDITEQALGTQSSTFKIEDLEKARTFENKHFMIMSVKMNSETGHQVILKTEKNKKPIIFFNLNKAPFRIKITHEFAENWKIRREIKQSQMNNRSPEGLYPLVEQVENGIAKFYDQEEIEHWGNWQRAFAYEDIYEVAFNRGVRHERKRRKAKNNPLTAFDLISADDVIELSHDLGISEDKLTYAVMEVISKRNSGGQQ</sequence>
<dbReference type="EMBL" id="JAOWLP010000005">
    <property type="protein sequence ID" value="MDG4981459.1"/>
    <property type="molecule type" value="Genomic_DNA"/>
</dbReference>
<evidence type="ECO:0000313" key="2">
    <source>
        <dbReference type="Proteomes" id="UP001152656"/>
    </source>
</evidence>
<name>A0A4P6JDK6_9LACT</name>
<proteinExistence type="predicted"/>
<reference evidence="1" key="2">
    <citation type="journal article" date="2023" name="Food Microbiol.">
        <title>Evaluation of the fermentation potential of lactic acid bacteria isolated from herbs, fruits and vegetables as starter cultures in nut-based milk alternatives.</title>
        <authorList>
            <person name="Huang W."/>
            <person name="Dong A."/>
            <person name="Pham H.T."/>
            <person name="Zhou C."/>
            <person name="Huo Z."/>
            <person name="Watjen A.P."/>
            <person name="Prakash S."/>
            <person name="Bang-Berthelsen C.H."/>
            <person name="Turner M.S."/>
        </authorList>
    </citation>
    <scope>NUCLEOTIDE SEQUENCE</scope>
    <source>
        <strain evidence="1">581</strain>
    </source>
</reference>